<keyword evidence="4 5" id="KW-0648">Protein biosynthesis</keyword>
<evidence type="ECO:0000313" key="8">
    <source>
        <dbReference type="Proteomes" id="UP000176893"/>
    </source>
</evidence>
<sequence length="151" mass="16831">MARTDVEKVKHLRESTGLSFNEIKKALDGAGGEETKALEILRTRGIKIAEKKSSREVKEGVIASYIHATKKLGSMVEILCETDFVARNADFQELAKELAMHIAAMKPGDIVGLLEQPYVKDLDITIKELVNNYVAKLGENIQIGRFEIFQI</sequence>
<dbReference type="EMBL" id="MGJB01000009">
    <property type="protein sequence ID" value="OGM98743.1"/>
    <property type="molecule type" value="Genomic_DNA"/>
</dbReference>
<dbReference type="InterPro" id="IPR009060">
    <property type="entry name" value="UBA-like_sf"/>
</dbReference>
<dbReference type="GO" id="GO:0005737">
    <property type="term" value="C:cytoplasm"/>
    <property type="evidence" value="ECO:0007669"/>
    <property type="project" value="UniProtKB-SubCell"/>
</dbReference>
<proteinExistence type="inferred from homology"/>
<keyword evidence="5" id="KW-0963">Cytoplasm</keyword>
<evidence type="ECO:0000256" key="2">
    <source>
        <dbReference type="ARBA" id="ARBA00016956"/>
    </source>
</evidence>
<dbReference type="InterPro" id="IPR018101">
    <property type="entry name" value="Transl_elong_Ts_CS"/>
</dbReference>
<dbReference type="SUPFAM" id="SSF54713">
    <property type="entry name" value="Elongation factor Ts (EF-Ts), dimerisation domain"/>
    <property type="match status" value="1"/>
</dbReference>
<dbReference type="InterPro" id="IPR014039">
    <property type="entry name" value="Transl_elong_EFTs/EF1B_dimer"/>
</dbReference>
<reference evidence="7 8" key="1">
    <citation type="journal article" date="2016" name="Nat. Commun.">
        <title>Thousands of microbial genomes shed light on interconnected biogeochemical processes in an aquifer system.</title>
        <authorList>
            <person name="Anantharaman K."/>
            <person name="Brown C.T."/>
            <person name="Hug L.A."/>
            <person name="Sharon I."/>
            <person name="Castelle C.J."/>
            <person name="Probst A.J."/>
            <person name="Thomas B.C."/>
            <person name="Singh A."/>
            <person name="Wilkins M.J."/>
            <person name="Karaoz U."/>
            <person name="Brodie E.L."/>
            <person name="Williams K.H."/>
            <person name="Hubbard S.S."/>
            <person name="Banfield J.F."/>
        </authorList>
    </citation>
    <scope>NUCLEOTIDE SEQUENCE [LARGE SCALE GENOMIC DNA]</scope>
</reference>
<dbReference type="InterPro" id="IPR036402">
    <property type="entry name" value="EF-Ts_dimer_sf"/>
</dbReference>
<protein>
    <recommendedName>
        <fullName evidence="2 5">Elongation factor Ts</fullName>
        <shortName evidence="5">EF-Ts</shortName>
    </recommendedName>
</protein>
<comment type="function">
    <text evidence="5">Associates with the EF-Tu.GDP complex and induces the exchange of GDP to GTP. It remains bound to the aminoacyl-tRNA.EF-Tu.GTP complex up to the GTP hydrolysis stage on the ribosome.</text>
</comment>
<dbReference type="PROSITE" id="PS01126">
    <property type="entry name" value="EF_TS_1"/>
    <property type="match status" value="1"/>
</dbReference>
<comment type="caution">
    <text evidence="7">The sequence shown here is derived from an EMBL/GenBank/DDBJ whole genome shotgun (WGS) entry which is preliminary data.</text>
</comment>
<dbReference type="PANTHER" id="PTHR11741:SF0">
    <property type="entry name" value="ELONGATION FACTOR TS, MITOCHONDRIAL"/>
    <property type="match status" value="1"/>
</dbReference>
<dbReference type="Gene3D" id="1.10.8.10">
    <property type="entry name" value="DNA helicase RuvA subunit, C-terminal domain"/>
    <property type="match status" value="1"/>
</dbReference>
<evidence type="ECO:0000256" key="3">
    <source>
        <dbReference type="ARBA" id="ARBA00022768"/>
    </source>
</evidence>
<dbReference type="PANTHER" id="PTHR11741">
    <property type="entry name" value="ELONGATION FACTOR TS"/>
    <property type="match status" value="1"/>
</dbReference>
<accession>A0A1F8ED17</accession>
<comment type="similarity">
    <text evidence="1 5">Belongs to the EF-Ts family.</text>
</comment>
<dbReference type="Proteomes" id="UP000176893">
    <property type="component" value="Unassembled WGS sequence"/>
</dbReference>
<dbReference type="Pfam" id="PF00889">
    <property type="entry name" value="EF_TS"/>
    <property type="match status" value="1"/>
</dbReference>
<evidence type="ECO:0000313" key="7">
    <source>
        <dbReference type="EMBL" id="OGM98743.1"/>
    </source>
</evidence>
<name>A0A1F8ED17_9BACT</name>
<gene>
    <name evidence="5" type="primary">tsf</name>
    <name evidence="7" type="ORF">A2649_04245</name>
</gene>
<evidence type="ECO:0000256" key="1">
    <source>
        <dbReference type="ARBA" id="ARBA00005532"/>
    </source>
</evidence>
<dbReference type="STRING" id="1802661.A2649_04245"/>
<dbReference type="Gene3D" id="3.30.479.20">
    <property type="entry name" value="Elongation factor Ts, dimerisation domain"/>
    <property type="match status" value="1"/>
</dbReference>
<dbReference type="SUPFAM" id="SSF46934">
    <property type="entry name" value="UBA-like"/>
    <property type="match status" value="1"/>
</dbReference>
<evidence type="ECO:0000256" key="4">
    <source>
        <dbReference type="ARBA" id="ARBA00022917"/>
    </source>
</evidence>
<comment type="subcellular location">
    <subcellularLocation>
        <location evidence="5">Cytoplasm</location>
    </subcellularLocation>
</comment>
<feature type="region of interest" description="Involved in Mg(2+) ion dislocation from EF-Tu" evidence="5">
    <location>
        <begin position="82"/>
        <end position="85"/>
    </location>
</feature>
<evidence type="ECO:0000256" key="5">
    <source>
        <dbReference type="HAMAP-Rule" id="MF_00050"/>
    </source>
</evidence>
<dbReference type="NCBIfam" id="TIGR00116">
    <property type="entry name" value="tsf"/>
    <property type="match status" value="1"/>
</dbReference>
<dbReference type="HAMAP" id="MF_00050">
    <property type="entry name" value="EF_Ts"/>
    <property type="match status" value="1"/>
</dbReference>
<organism evidence="7 8">
    <name type="scientific">Candidatus Yanofskybacteria bacterium RIFCSPHIGHO2_01_FULL_41_26</name>
    <dbReference type="NCBI Taxonomy" id="1802661"/>
    <lineage>
        <taxon>Bacteria</taxon>
        <taxon>Candidatus Yanofskyibacteriota</taxon>
    </lineage>
</organism>
<dbReference type="FunFam" id="1.10.8.10:FF:000001">
    <property type="entry name" value="Elongation factor Ts"/>
    <property type="match status" value="1"/>
</dbReference>
<feature type="domain" description="Translation elongation factor EFTs/EF1B dimerisation" evidence="6">
    <location>
        <begin position="73"/>
        <end position="150"/>
    </location>
</feature>
<dbReference type="AlphaFoldDB" id="A0A1F8ED17"/>
<dbReference type="GO" id="GO:0003746">
    <property type="term" value="F:translation elongation factor activity"/>
    <property type="evidence" value="ECO:0007669"/>
    <property type="project" value="UniProtKB-UniRule"/>
</dbReference>
<dbReference type="InterPro" id="IPR001816">
    <property type="entry name" value="Transl_elong_EFTs/EF1B"/>
</dbReference>
<evidence type="ECO:0000259" key="6">
    <source>
        <dbReference type="Pfam" id="PF00889"/>
    </source>
</evidence>
<keyword evidence="3 5" id="KW-0251">Elongation factor</keyword>